<dbReference type="Proteomes" id="UP000182344">
    <property type="component" value="Unassembled WGS sequence"/>
</dbReference>
<dbReference type="EMBL" id="MNZO01000023">
    <property type="protein sequence ID" value="OIP87271.1"/>
    <property type="molecule type" value="Genomic_DNA"/>
</dbReference>
<evidence type="ECO:0000313" key="1">
    <source>
        <dbReference type="EMBL" id="OIP87271.1"/>
    </source>
</evidence>
<accession>A0A1J5I299</accession>
<comment type="caution">
    <text evidence="1">The sequence shown here is derived from an EMBL/GenBank/DDBJ whole genome shotgun (WGS) entry which is preliminary data.</text>
</comment>
<organism evidence="1 2">
    <name type="scientific">Candidatus Shapirobacteria bacterium CG2_30_35_20</name>
    <dbReference type="NCBI Taxonomy" id="1805376"/>
    <lineage>
        <taxon>Bacteria</taxon>
        <taxon>Candidatus Shapironibacteriota</taxon>
    </lineage>
</organism>
<gene>
    <name evidence="1" type="ORF">AUK05_01650</name>
</gene>
<proteinExistence type="predicted"/>
<sequence>MLENLASLFGRTPTQEQILAKEAELLNTISELVVDNQVSISKFGEINVGQHVDFDHHIHPEDLGNNPDLKYVILAKIVPEKYKQPKTGRIK</sequence>
<dbReference type="AlphaFoldDB" id="A0A1J5I299"/>
<name>A0A1J5I299_9BACT</name>
<protein>
    <submittedName>
        <fullName evidence="1">Uncharacterized protein</fullName>
    </submittedName>
</protein>
<evidence type="ECO:0000313" key="2">
    <source>
        <dbReference type="Proteomes" id="UP000182344"/>
    </source>
</evidence>
<reference evidence="1 2" key="1">
    <citation type="journal article" date="2016" name="Environ. Microbiol.">
        <title>Genomic resolution of a cold subsurface aquifer community provides metabolic insights for novel microbes adapted to high CO concentrations.</title>
        <authorList>
            <person name="Probst A.J."/>
            <person name="Castelle C.J."/>
            <person name="Singh A."/>
            <person name="Brown C.T."/>
            <person name="Anantharaman K."/>
            <person name="Sharon I."/>
            <person name="Hug L.A."/>
            <person name="Burstein D."/>
            <person name="Emerson J.B."/>
            <person name="Thomas B.C."/>
            <person name="Banfield J.F."/>
        </authorList>
    </citation>
    <scope>NUCLEOTIDE SEQUENCE [LARGE SCALE GENOMIC DNA]</scope>
    <source>
        <strain evidence="1">CG2_30_35_20</strain>
    </source>
</reference>